<organism evidence="2 3">
    <name type="scientific">Coccomyxa viridis</name>
    <dbReference type="NCBI Taxonomy" id="1274662"/>
    <lineage>
        <taxon>Eukaryota</taxon>
        <taxon>Viridiplantae</taxon>
        <taxon>Chlorophyta</taxon>
        <taxon>core chlorophytes</taxon>
        <taxon>Trebouxiophyceae</taxon>
        <taxon>Trebouxiophyceae incertae sedis</taxon>
        <taxon>Coccomyxaceae</taxon>
        <taxon>Coccomyxa</taxon>
    </lineage>
</organism>
<dbReference type="InterPro" id="IPR029055">
    <property type="entry name" value="Ntn_hydrolases_N"/>
</dbReference>
<feature type="compositionally biased region" description="Basic residues" evidence="1">
    <location>
        <begin position="246"/>
        <end position="256"/>
    </location>
</feature>
<name>A0ABP1GEU2_9CHLO</name>
<feature type="compositionally biased region" description="Basic and acidic residues" evidence="1">
    <location>
        <begin position="257"/>
        <end position="283"/>
    </location>
</feature>
<proteinExistence type="predicted"/>
<feature type="compositionally biased region" description="Low complexity" evidence="1">
    <location>
        <begin position="404"/>
        <end position="469"/>
    </location>
</feature>
<comment type="caution">
    <text evidence="2">The sequence shown here is derived from an EMBL/GenBank/DDBJ whole genome shotgun (WGS) entry which is preliminary data.</text>
</comment>
<feature type="compositionally biased region" description="Basic and acidic residues" evidence="1">
    <location>
        <begin position="310"/>
        <end position="322"/>
    </location>
</feature>
<gene>
    <name evidence="2" type="primary">g11963</name>
    <name evidence="2" type="ORF">VP750_LOCUS10679</name>
</gene>
<feature type="region of interest" description="Disordered" evidence="1">
    <location>
        <begin position="244"/>
        <end position="547"/>
    </location>
</feature>
<accession>A0ABP1GEU2</accession>
<reference evidence="2 3" key="1">
    <citation type="submission" date="2024-06" db="EMBL/GenBank/DDBJ databases">
        <authorList>
            <person name="Kraege A."/>
            <person name="Thomma B."/>
        </authorList>
    </citation>
    <scope>NUCLEOTIDE SEQUENCE [LARGE SCALE GENOMIC DNA]</scope>
</reference>
<evidence type="ECO:0000313" key="3">
    <source>
        <dbReference type="Proteomes" id="UP001497392"/>
    </source>
</evidence>
<evidence type="ECO:0000256" key="1">
    <source>
        <dbReference type="SAM" id="MobiDB-lite"/>
    </source>
</evidence>
<evidence type="ECO:0000313" key="2">
    <source>
        <dbReference type="EMBL" id="CAL5228773.1"/>
    </source>
</evidence>
<keyword evidence="3" id="KW-1185">Reference proteome</keyword>
<feature type="compositionally biased region" description="Basic and acidic residues" evidence="1">
    <location>
        <begin position="492"/>
        <end position="506"/>
    </location>
</feature>
<dbReference type="Proteomes" id="UP001497392">
    <property type="component" value="Unassembled WGS sequence"/>
</dbReference>
<dbReference type="Gene3D" id="3.60.20.10">
    <property type="entry name" value="Glutamine Phosphoribosylpyrophosphate, subunit 1, domain 1"/>
    <property type="match status" value="1"/>
</dbReference>
<feature type="compositionally biased region" description="Basic and acidic residues" evidence="1">
    <location>
        <begin position="367"/>
        <end position="376"/>
    </location>
</feature>
<protein>
    <submittedName>
        <fullName evidence="2">G11963 protein</fullName>
    </submittedName>
</protein>
<dbReference type="EMBL" id="CAXHTA020000019">
    <property type="protein sequence ID" value="CAL5228773.1"/>
    <property type="molecule type" value="Genomic_DNA"/>
</dbReference>
<sequence length="547" mass="57252">MDWAAYEPGLHAQLKEIKSLQEPEQSLAFVLSQGAGLAVLDNGPQVSTFAEDGCVAAFTGILHNMHTIQGLLQRLEASKSRFSAPVESASRSHETREPLAICQLYRSLGPAMVAKLQGDFAFVLHDSRLGQTLAACSAGTAGAAPYLQYAVTEDDHLVVTGGSQGGQSSGKFSRHRLRLPKAWGSLQEVRLNHYIYGQDGRVQQFAFLPEDVVEEAVAVPNAGSSPTQEAGGLAEAAALDASGVVKKTRRGKRAGRNLKERASFESHRASMDSRRSSLDERGSLDLPQPGRFSTDSQRPSLDGYQAGDNSRADSDRWWRRSTDTSAPTSPARERPGGGQMGGGNPVHARRTCSLPDPMAMAPPRDLTIPEHPDESSRAAPGHCNLQARAAPTGRAQEAGRAYYGHAGPPGRPGSSGSAGAQGPLFRGAGQGPPAGSAGQPRRGFGSGASAPLRAPATAAAAAAAALRAAHSQRSSADGLGRHSADMASVRSSLERQSRSNNGRERSAACAEKASDGQELPPLMRSGSGPLDSLPAPKPETAKPIGPL</sequence>